<keyword evidence="3" id="KW-1185">Reference proteome</keyword>
<feature type="region of interest" description="Disordered" evidence="1">
    <location>
        <begin position="1"/>
        <end position="123"/>
    </location>
</feature>
<feature type="compositionally biased region" description="Acidic residues" evidence="1">
    <location>
        <begin position="91"/>
        <end position="101"/>
    </location>
</feature>
<feature type="compositionally biased region" description="Basic residues" evidence="1">
    <location>
        <begin position="1"/>
        <end position="10"/>
    </location>
</feature>
<evidence type="ECO:0000313" key="2">
    <source>
        <dbReference type="EMBL" id="QDU20983.1"/>
    </source>
</evidence>
<dbReference type="AlphaFoldDB" id="A0A517XTZ8"/>
<protein>
    <submittedName>
        <fullName evidence="2">Uncharacterized protein</fullName>
    </submittedName>
</protein>
<name>A0A517XTZ8_9BACT</name>
<evidence type="ECO:0000256" key="1">
    <source>
        <dbReference type="SAM" id="MobiDB-lite"/>
    </source>
</evidence>
<reference evidence="2 3" key="1">
    <citation type="submission" date="2019-02" db="EMBL/GenBank/DDBJ databases">
        <title>Deep-cultivation of Planctomycetes and their phenomic and genomic characterization uncovers novel biology.</title>
        <authorList>
            <person name="Wiegand S."/>
            <person name="Jogler M."/>
            <person name="Boedeker C."/>
            <person name="Pinto D."/>
            <person name="Vollmers J."/>
            <person name="Rivas-Marin E."/>
            <person name="Kohn T."/>
            <person name="Peeters S.H."/>
            <person name="Heuer A."/>
            <person name="Rast P."/>
            <person name="Oberbeckmann S."/>
            <person name="Bunk B."/>
            <person name="Jeske O."/>
            <person name="Meyerdierks A."/>
            <person name="Storesund J.E."/>
            <person name="Kallscheuer N."/>
            <person name="Luecker S."/>
            <person name="Lage O.M."/>
            <person name="Pohl T."/>
            <person name="Merkel B.J."/>
            <person name="Hornburger P."/>
            <person name="Mueller R.-W."/>
            <person name="Bruemmer F."/>
            <person name="Labrenz M."/>
            <person name="Spormann A.M."/>
            <person name="Op den Camp H."/>
            <person name="Overmann J."/>
            <person name="Amann R."/>
            <person name="Jetten M.S.M."/>
            <person name="Mascher T."/>
            <person name="Medema M.H."/>
            <person name="Devos D.P."/>
            <person name="Kaster A.-K."/>
            <person name="Ovreas L."/>
            <person name="Rohde M."/>
            <person name="Galperin M.Y."/>
            <person name="Jogler C."/>
        </authorList>
    </citation>
    <scope>NUCLEOTIDE SEQUENCE [LARGE SCALE GENOMIC DNA]</scope>
    <source>
        <strain evidence="2 3">ETA_A1</strain>
    </source>
</reference>
<sequence>MSVRASKRAVKNGTADEPSPTTTGDQFSKPLLGSRPTPARGEGVRGRAPASKRLAGCLPALLAGTPNGSATGAPRFLSPREEPTFNSLTQGEDEDESDGEYLDPGSPPDFVGSKYQRTAGDGQPGTFGPDWVARVTGSNKAEYLVLAQIAYWFAATKKGKLKVTVFWQDRWWLYKFYRQLAADVRVLTPSEVRWGVRSLVKKGILITHYNPGRRKPKLYRIDPGVVGELDEAAERRIEAAGRKQEDW</sequence>
<dbReference type="Proteomes" id="UP000319576">
    <property type="component" value="Chromosome"/>
</dbReference>
<proteinExistence type="predicted"/>
<dbReference type="EMBL" id="CP036273">
    <property type="protein sequence ID" value="QDU20983.1"/>
    <property type="molecule type" value="Genomic_DNA"/>
</dbReference>
<organism evidence="2 3">
    <name type="scientific">Urbifossiella limnaea</name>
    <dbReference type="NCBI Taxonomy" id="2528023"/>
    <lineage>
        <taxon>Bacteria</taxon>
        <taxon>Pseudomonadati</taxon>
        <taxon>Planctomycetota</taxon>
        <taxon>Planctomycetia</taxon>
        <taxon>Gemmatales</taxon>
        <taxon>Gemmataceae</taxon>
        <taxon>Urbifossiella</taxon>
    </lineage>
</organism>
<evidence type="ECO:0000313" key="3">
    <source>
        <dbReference type="Proteomes" id="UP000319576"/>
    </source>
</evidence>
<accession>A0A517XTZ8</accession>
<gene>
    <name evidence="2" type="ORF">ETAA1_29460</name>
</gene>
<dbReference type="KEGG" id="uli:ETAA1_29460"/>